<evidence type="ECO:0000313" key="7">
    <source>
        <dbReference type="EMBL" id="KUG25395.1"/>
    </source>
</evidence>
<dbReference type="GO" id="GO:0003677">
    <property type="term" value="F:DNA binding"/>
    <property type="evidence" value="ECO:0007669"/>
    <property type="project" value="InterPro"/>
</dbReference>
<dbReference type="PANTHER" id="PTHR43133">
    <property type="entry name" value="RNA POLYMERASE ECF-TYPE SIGMA FACTO"/>
    <property type="match status" value="1"/>
</dbReference>
<feature type="domain" description="RNA polymerase sigma factor 70 region 4 type 2" evidence="6">
    <location>
        <begin position="130"/>
        <end position="179"/>
    </location>
</feature>
<dbReference type="NCBIfam" id="TIGR02937">
    <property type="entry name" value="sigma70-ECF"/>
    <property type="match status" value="1"/>
</dbReference>
<dbReference type="PANTHER" id="PTHR43133:SF51">
    <property type="entry name" value="RNA POLYMERASE SIGMA FACTOR"/>
    <property type="match status" value="1"/>
</dbReference>
<dbReference type="SUPFAM" id="SSF88659">
    <property type="entry name" value="Sigma3 and sigma4 domains of RNA polymerase sigma factors"/>
    <property type="match status" value="1"/>
</dbReference>
<comment type="similarity">
    <text evidence="1">Belongs to the sigma-70 factor family. ECF subfamily.</text>
</comment>
<dbReference type="InterPro" id="IPR007627">
    <property type="entry name" value="RNA_pol_sigma70_r2"/>
</dbReference>
<evidence type="ECO:0000256" key="3">
    <source>
        <dbReference type="ARBA" id="ARBA00023082"/>
    </source>
</evidence>
<keyword evidence="4" id="KW-0804">Transcription</keyword>
<gene>
    <name evidence="7" type="ORF">ASZ90_004787</name>
</gene>
<dbReference type="AlphaFoldDB" id="A0A0W8FYS0"/>
<dbReference type="Gene3D" id="1.10.1740.10">
    <property type="match status" value="1"/>
</dbReference>
<accession>A0A0W8FYS0</accession>
<dbReference type="InterPro" id="IPR039425">
    <property type="entry name" value="RNA_pol_sigma-70-like"/>
</dbReference>
<protein>
    <submittedName>
        <fullName evidence="7">Rna polymerase sigma factor rpoe</fullName>
    </submittedName>
</protein>
<dbReference type="InterPro" id="IPR013325">
    <property type="entry name" value="RNA_pol_sigma_r2"/>
</dbReference>
<keyword evidence="3" id="KW-0731">Sigma factor</keyword>
<keyword evidence="2" id="KW-0805">Transcription regulation</keyword>
<dbReference type="EMBL" id="LNQE01000697">
    <property type="protein sequence ID" value="KUG25395.1"/>
    <property type="molecule type" value="Genomic_DNA"/>
</dbReference>
<dbReference type="Gene3D" id="1.10.10.10">
    <property type="entry name" value="Winged helix-like DNA-binding domain superfamily/Winged helix DNA-binding domain"/>
    <property type="match status" value="1"/>
</dbReference>
<dbReference type="InterPro" id="IPR013249">
    <property type="entry name" value="RNA_pol_sigma70_r4_t2"/>
</dbReference>
<organism evidence="7">
    <name type="scientific">hydrocarbon metagenome</name>
    <dbReference type="NCBI Taxonomy" id="938273"/>
    <lineage>
        <taxon>unclassified sequences</taxon>
        <taxon>metagenomes</taxon>
        <taxon>ecological metagenomes</taxon>
    </lineage>
</organism>
<feature type="domain" description="RNA polymerase sigma-70 region 2" evidence="5">
    <location>
        <begin position="22"/>
        <end position="89"/>
    </location>
</feature>
<reference evidence="7" key="1">
    <citation type="journal article" date="2015" name="Proc. Natl. Acad. Sci. U.S.A.">
        <title>Networks of energetic and metabolic interactions define dynamics in microbial communities.</title>
        <authorList>
            <person name="Embree M."/>
            <person name="Liu J.K."/>
            <person name="Al-Bassam M.M."/>
            <person name="Zengler K."/>
        </authorList>
    </citation>
    <scope>NUCLEOTIDE SEQUENCE</scope>
</reference>
<proteinExistence type="inferred from homology"/>
<evidence type="ECO:0000256" key="4">
    <source>
        <dbReference type="ARBA" id="ARBA00023163"/>
    </source>
</evidence>
<evidence type="ECO:0000259" key="6">
    <source>
        <dbReference type="Pfam" id="PF08281"/>
    </source>
</evidence>
<evidence type="ECO:0000256" key="2">
    <source>
        <dbReference type="ARBA" id="ARBA00023015"/>
    </source>
</evidence>
<name>A0A0W8FYS0_9ZZZZ</name>
<comment type="caution">
    <text evidence="7">The sequence shown here is derived from an EMBL/GenBank/DDBJ whole genome shotgun (WGS) entry which is preliminary data.</text>
</comment>
<dbReference type="GO" id="GO:0006352">
    <property type="term" value="P:DNA-templated transcription initiation"/>
    <property type="evidence" value="ECO:0007669"/>
    <property type="project" value="InterPro"/>
</dbReference>
<dbReference type="Pfam" id="PF04542">
    <property type="entry name" value="Sigma70_r2"/>
    <property type="match status" value="1"/>
</dbReference>
<dbReference type="InterPro" id="IPR014284">
    <property type="entry name" value="RNA_pol_sigma-70_dom"/>
</dbReference>
<dbReference type="InterPro" id="IPR036388">
    <property type="entry name" value="WH-like_DNA-bd_sf"/>
</dbReference>
<dbReference type="InterPro" id="IPR013324">
    <property type="entry name" value="RNA_pol_sigma_r3/r4-like"/>
</dbReference>
<dbReference type="Pfam" id="PF08281">
    <property type="entry name" value="Sigma70_r4_2"/>
    <property type="match status" value="1"/>
</dbReference>
<evidence type="ECO:0000259" key="5">
    <source>
        <dbReference type="Pfam" id="PF04542"/>
    </source>
</evidence>
<sequence length="192" mass="22889">MQDEILLITKAQKGDQLAFEQLVYRYDRQVLNIAMSFRNNEDDTQDIYQEVFLRVFRGLKNFRFKSEFSTWLFRIATNVCISYKTRKERDKHQSLDEQIGNDEEDIRTRSDFIESDSSVEKETELNENQQYINEALEKLPAQQKLAFTMKYFDGYKIKEIAEMMQCTEGTVKRYLFNASGKMKEQLKHVIEV</sequence>
<evidence type="ECO:0000256" key="1">
    <source>
        <dbReference type="ARBA" id="ARBA00010641"/>
    </source>
</evidence>
<dbReference type="CDD" id="cd06171">
    <property type="entry name" value="Sigma70_r4"/>
    <property type="match status" value="1"/>
</dbReference>
<dbReference type="SUPFAM" id="SSF88946">
    <property type="entry name" value="Sigma2 domain of RNA polymerase sigma factors"/>
    <property type="match status" value="1"/>
</dbReference>
<dbReference type="GO" id="GO:0016987">
    <property type="term" value="F:sigma factor activity"/>
    <property type="evidence" value="ECO:0007669"/>
    <property type="project" value="UniProtKB-KW"/>
</dbReference>